<protein>
    <submittedName>
        <fullName evidence="1">Uncharacterized protein</fullName>
    </submittedName>
</protein>
<gene>
    <name evidence="1" type="ORF">K432DRAFT_45528</name>
</gene>
<reference evidence="1 2" key="1">
    <citation type="journal article" date="2016" name="Nat. Commun.">
        <title>Ectomycorrhizal ecology is imprinted in the genome of the dominant symbiotic fungus Cenococcum geophilum.</title>
        <authorList>
            <consortium name="DOE Joint Genome Institute"/>
            <person name="Peter M."/>
            <person name="Kohler A."/>
            <person name="Ohm R.A."/>
            <person name="Kuo A."/>
            <person name="Krutzmann J."/>
            <person name="Morin E."/>
            <person name="Arend M."/>
            <person name="Barry K.W."/>
            <person name="Binder M."/>
            <person name="Choi C."/>
            <person name="Clum A."/>
            <person name="Copeland A."/>
            <person name="Grisel N."/>
            <person name="Haridas S."/>
            <person name="Kipfer T."/>
            <person name="LaButti K."/>
            <person name="Lindquist E."/>
            <person name="Lipzen A."/>
            <person name="Maire R."/>
            <person name="Meier B."/>
            <person name="Mihaltcheva S."/>
            <person name="Molinier V."/>
            <person name="Murat C."/>
            <person name="Poggeler S."/>
            <person name="Quandt C.A."/>
            <person name="Sperisen C."/>
            <person name="Tritt A."/>
            <person name="Tisserant E."/>
            <person name="Crous P.W."/>
            <person name="Henrissat B."/>
            <person name="Nehls U."/>
            <person name="Egli S."/>
            <person name="Spatafora J.W."/>
            <person name="Grigoriev I.V."/>
            <person name="Martin F.M."/>
        </authorList>
    </citation>
    <scope>NUCLEOTIDE SEQUENCE [LARGE SCALE GENOMIC DNA]</scope>
    <source>
        <strain evidence="1 2">CBS 459.81</strain>
    </source>
</reference>
<evidence type="ECO:0000313" key="2">
    <source>
        <dbReference type="Proteomes" id="UP000250266"/>
    </source>
</evidence>
<proteinExistence type="predicted"/>
<accession>A0A8E2EAA1</accession>
<keyword evidence="2" id="KW-1185">Reference proteome</keyword>
<dbReference type="AlphaFoldDB" id="A0A8E2EAA1"/>
<evidence type="ECO:0000313" key="1">
    <source>
        <dbReference type="EMBL" id="OCK80356.1"/>
    </source>
</evidence>
<dbReference type="EMBL" id="KV744963">
    <property type="protein sequence ID" value="OCK80356.1"/>
    <property type="molecule type" value="Genomic_DNA"/>
</dbReference>
<dbReference type="Proteomes" id="UP000250266">
    <property type="component" value="Unassembled WGS sequence"/>
</dbReference>
<sequence>MLSFLMGRTTSVFATQSGHSRVISQISLQTRLALSSALIAIAFVQQSGKDCGRLTFHRQGRMNTLNRKPVVEAAVEAAVIRFDVVETVSEAVWN</sequence>
<organism evidence="1 2">
    <name type="scientific">Lepidopterella palustris CBS 459.81</name>
    <dbReference type="NCBI Taxonomy" id="1314670"/>
    <lineage>
        <taxon>Eukaryota</taxon>
        <taxon>Fungi</taxon>
        <taxon>Dikarya</taxon>
        <taxon>Ascomycota</taxon>
        <taxon>Pezizomycotina</taxon>
        <taxon>Dothideomycetes</taxon>
        <taxon>Pleosporomycetidae</taxon>
        <taxon>Mytilinidiales</taxon>
        <taxon>Argynnaceae</taxon>
        <taxon>Lepidopterella</taxon>
    </lineage>
</organism>
<name>A0A8E2EAA1_9PEZI</name>